<keyword evidence="3" id="KW-0808">Transferase</keyword>
<reference evidence="8 9" key="1">
    <citation type="journal article" date="2023" name="Hortic Res">
        <title>Pangenome of water caltrop reveals structural variations and asymmetric subgenome divergence after allopolyploidization.</title>
        <authorList>
            <person name="Zhang X."/>
            <person name="Chen Y."/>
            <person name="Wang L."/>
            <person name="Yuan Y."/>
            <person name="Fang M."/>
            <person name="Shi L."/>
            <person name="Lu R."/>
            <person name="Comes H.P."/>
            <person name="Ma Y."/>
            <person name="Chen Y."/>
            <person name="Huang G."/>
            <person name="Zhou Y."/>
            <person name="Zheng Z."/>
            <person name="Qiu Y."/>
        </authorList>
    </citation>
    <scope>NUCLEOTIDE SEQUENCE [LARGE SCALE GENOMIC DNA]</scope>
    <source>
        <tissue evidence="8">Roots</tissue>
    </source>
</reference>
<dbReference type="PROSITE" id="PS50011">
    <property type="entry name" value="PROTEIN_KINASE_DOM"/>
    <property type="match status" value="1"/>
</dbReference>
<dbReference type="PANTHER" id="PTHR48016">
    <property type="entry name" value="MAP KINASE KINASE KINASE SSK2-RELATED-RELATED"/>
    <property type="match status" value="1"/>
</dbReference>
<evidence type="ECO:0000256" key="6">
    <source>
        <dbReference type="ARBA" id="ARBA00022840"/>
    </source>
</evidence>
<organism evidence="8 9">
    <name type="scientific">Trapa incisa</name>
    <dbReference type="NCBI Taxonomy" id="236973"/>
    <lineage>
        <taxon>Eukaryota</taxon>
        <taxon>Viridiplantae</taxon>
        <taxon>Streptophyta</taxon>
        <taxon>Embryophyta</taxon>
        <taxon>Tracheophyta</taxon>
        <taxon>Spermatophyta</taxon>
        <taxon>Magnoliopsida</taxon>
        <taxon>eudicotyledons</taxon>
        <taxon>Gunneridae</taxon>
        <taxon>Pentapetalae</taxon>
        <taxon>rosids</taxon>
        <taxon>malvids</taxon>
        <taxon>Myrtales</taxon>
        <taxon>Lythraceae</taxon>
        <taxon>Trapa</taxon>
    </lineage>
</organism>
<evidence type="ECO:0000256" key="5">
    <source>
        <dbReference type="ARBA" id="ARBA00022777"/>
    </source>
</evidence>
<dbReference type="Gene3D" id="1.10.510.10">
    <property type="entry name" value="Transferase(Phosphotransferase) domain 1"/>
    <property type="match status" value="1"/>
</dbReference>
<dbReference type="GO" id="GO:0005524">
    <property type="term" value="F:ATP binding"/>
    <property type="evidence" value="ECO:0007669"/>
    <property type="project" value="UniProtKB-KW"/>
</dbReference>
<evidence type="ECO:0000259" key="7">
    <source>
        <dbReference type="PROSITE" id="PS50011"/>
    </source>
</evidence>
<evidence type="ECO:0000256" key="1">
    <source>
        <dbReference type="ARBA" id="ARBA00006529"/>
    </source>
</evidence>
<evidence type="ECO:0000313" key="8">
    <source>
        <dbReference type="EMBL" id="KAK4740848.1"/>
    </source>
</evidence>
<dbReference type="GO" id="GO:0004709">
    <property type="term" value="F:MAP kinase kinase kinase activity"/>
    <property type="evidence" value="ECO:0007669"/>
    <property type="project" value="TreeGrafter"/>
</dbReference>
<dbReference type="InterPro" id="IPR050538">
    <property type="entry name" value="MAP_kinase_kinase_kinase"/>
</dbReference>
<evidence type="ECO:0000256" key="4">
    <source>
        <dbReference type="ARBA" id="ARBA00022741"/>
    </source>
</evidence>
<comment type="similarity">
    <text evidence="1">Belongs to the protein kinase superfamily. STE Ser/Thr protein kinase family. MAP kinase kinase kinase subfamily.</text>
</comment>
<keyword evidence="5" id="KW-0418">Kinase</keyword>
<accession>A0AAN7GC06</accession>
<name>A0AAN7GC06_9MYRT</name>
<evidence type="ECO:0000313" key="9">
    <source>
        <dbReference type="Proteomes" id="UP001345219"/>
    </source>
</evidence>
<dbReference type="InterPro" id="IPR011009">
    <property type="entry name" value="Kinase-like_dom_sf"/>
</dbReference>
<dbReference type="FunFam" id="1.10.510.10:FF:000716">
    <property type="entry name" value="Protein kinase byr2-like"/>
    <property type="match status" value="1"/>
</dbReference>
<dbReference type="InterPro" id="IPR000719">
    <property type="entry name" value="Prot_kinase_dom"/>
</dbReference>
<dbReference type="AlphaFoldDB" id="A0AAN7GC06"/>
<keyword evidence="4" id="KW-0547">Nucleotide-binding</keyword>
<dbReference type="SUPFAM" id="SSF56112">
    <property type="entry name" value="Protein kinase-like (PK-like)"/>
    <property type="match status" value="1"/>
</dbReference>
<proteinExistence type="inferred from homology"/>
<keyword evidence="2" id="KW-0723">Serine/threonine-protein kinase</keyword>
<dbReference type="PANTHER" id="PTHR48016:SF29">
    <property type="entry name" value="MITOGEN-ACTIVATED PROTEIN KINASE KINASE KINASE 1-RELATED"/>
    <property type="match status" value="1"/>
</dbReference>
<sequence>MGSLEKIYQKYPLHNSQVSAYTRQILHGLKYLHNMDVIHRDIKCANILVDANGSAKLADFGLAKTIKDVNSCQGTAYWMAPEVVSSSKAGYGLSADIWSLGCTVLEMLTGQFPYGHLPWVQALFKIESGKLPRIPRTLSKDARDFIMQCLRVNPNDRPSAANLMDHPFVKRPLSDSPTTPLNLESLEIKC</sequence>
<gene>
    <name evidence="8" type="ORF">SAY87_024436</name>
</gene>
<dbReference type="Pfam" id="PF00069">
    <property type="entry name" value="Pkinase"/>
    <property type="match status" value="1"/>
</dbReference>
<dbReference type="Proteomes" id="UP001345219">
    <property type="component" value="Chromosome 19"/>
</dbReference>
<feature type="domain" description="Protein kinase" evidence="7">
    <location>
        <begin position="1"/>
        <end position="169"/>
    </location>
</feature>
<dbReference type="EMBL" id="JAXIOK010000024">
    <property type="protein sequence ID" value="KAK4740848.1"/>
    <property type="molecule type" value="Genomic_DNA"/>
</dbReference>
<keyword evidence="6" id="KW-0067">ATP-binding</keyword>
<protein>
    <recommendedName>
        <fullName evidence="7">Protein kinase domain-containing protein</fullName>
    </recommendedName>
</protein>
<evidence type="ECO:0000256" key="2">
    <source>
        <dbReference type="ARBA" id="ARBA00022527"/>
    </source>
</evidence>
<dbReference type="PROSITE" id="PS00108">
    <property type="entry name" value="PROTEIN_KINASE_ST"/>
    <property type="match status" value="1"/>
</dbReference>
<dbReference type="SMART" id="SM00220">
    <property type="entry name" value="S_TKc"/>
    <property type="match status" value="1"/>
</dbReference>
<evidence type="ECO:0000256" key="3">
    <source>
        <dbReference type="ARBA" id="ARBA00022679"/>
    </source>
</evidence>
<comment type="caution">
    <text evidence="8">The sequence shown here is derived from an EMBL/GenBank/DDBJ whole genome shotgun (WGS) entry which is preliminary data.</text>
</comment>
<dbReference type="InterPro" id="IPR008271">
    <property type="entry name" value="Ser/Thr_kinase_AS"/>
</dbReference>
<keyword evidence="9" id="KW-1185">Reference proteome</keyword>
<dbReference type="GO" id="GO:0005737">
    <property type="term" value="C:cytoplasm"/>
    <property type="evidence" value="ECO:0007669"/>
    <property type="project" value="TreeGrafter"/>
</dbReference>